<accession>A0A1D7QGG2</accession>
<dbReference type="PANTHER" id="PTHR30273">
    <property type="entry name" value="PERIPLASMIC SIGNAL SENSOR AND SIGMA FACTOR ACTIVATOR FECR-RELATED"/>
    <property type="match status" value="1"/>
</dbReference>
<evidence type="ECO:0000259" key="2">
    <source>
        <dbReference type="Pfam" id="PF04773"/>
    </source>
</evidence>
<evidence type="ECO:0008006" key="6">
    <source>
        <dbReference type="Google" id="ProtNLM"/>
    </source>
</evidence>
<dbReference type="Proteomes" id="UP000094313">
    <property type="component" value="Chromosome"/>
</dbReference>
<dbReference type="Pfam" id="PF16344">
    <property type="entry name" value="FecR_C"/>
    <property type="match status" value="1"/>
</dbReference>
<evidence type="ECO:0000256" key="1">
    <source>
        <dbReference type="SAM" id="Phobius"/>
    </source>
</evidence>
<dbReference type="InterPro" id="IPR006860">
    <property type="entry name" value="FecR"/>
</dbReference>
<dbReference type="GO" id="GO:0016989">
    <property type="term" value="F:sigma factor antagonist activity"/>
    <property type="evidence" value="ECO:0007669"/>
    <property type="project" value="TreeGrafter"/>
</dbReference>
<reference evidence="4 5" key="1">
    <citation type="submission" date="2016-08" db="EMBL/GenBank/DDBJ databases">
        <authorList>
            <person name="Seilhamer J.J."/>
        </authorList>
    </citation>
    <scope>NUCLEOTIDE SEQUENCE [LARGE SCALE GENOMIC DNA]</scope>
    <source>
        <strain evidence="4 5">DX4</strain>
    </source>
</reference>
<dbReference type="FunFam" id="2.60.120.1440:FF:000001">
    <property type="entry name" value="Putative anti-sigma factor"/>
    <property type="match status" value="1"/>
</dbReference>
<evidence type="ECO:0000313" key="5">
    <source>
        <dbReference type="Proteomes" id="UP000094313"/>
    </source>
</evidence>
<dbReference type="Pfam" id="PF04773">
    <property type="entry name" value="FecR"/>
    <property type="match status" value="1"/>
</dbReference>
<dbReference type="Gene3D" id="3.55.50.30">
    <property type="match status" value="1"/>
</dbReference>
<gene>
    <name evidence="4" type="ORF">BFS30_11685</name>
</gene>
<dbReference type="PANTHER" id="PTHR30273:SF2">
    <property type="entry name" value="PROTEIN FECR"/>
    <property type="match status" value="1"/>
</dbReference>
<evidence type="ECO:0000259" key="3">
    <source>
        <dbReference type="Pfam" id="PF16344"/>
    </source>
</evidence>
<dbReference type="InterPro" id="IPR012373">
    <property type="entry name" value="Ferrdict_sens_TM"/>
</dbReference>
<organism evidence="4 5">
    <name type="scientific">Pedobacter steynii</name>
    <dbReference type="NCBI Taxonomy" id="430522"/>
    <lineage>
        <taxon>Bacteria</taxon>
        <taxon>Pseudomonadati</taxon>
        <taxon>Bacteroidota</taxon>
        <taxon>Sphingobacteriia</taxon>
        <taxon>Sphingobacteriales</taxon>
        <taxon>Sphingobacteriaceae</taxon>
        <taxon>Pedobacter</taxon>
    </lineage>
</organism>
<keyword evidence="1" id="KW-0472">Membrane</keyword>
<dbReference type="Gene3D" id="2.60.120.1440">
    <property type="match status" value="1"/>
</dbReference>
<feature type="domain" description="Protein FecR C-terminal" evidence="3">
    <location>
        <begin position="307"/>
        <end position="374"/>
    </location>
</feature>
<dbReference type="EMBL" id="CP017141">
    <property type="protein sequence ID" value="AOM77776.1"/>
    <property type="molecule type" value="Genomic_DNA"/>
</dbReference>
<name>A0A1D7QGG2_9SPHI</name>
<feature type="transmembrane region" description="Helical" evidence="1">
    <location>
        <begin position="68"/>
        <end position="89"/>
    </location>
</feature>
<evidence type="ECO:0000313" key="4">
    <source>
        <dbReference type="EMBL" id="AOM77776.1"/>
    </source>
</evidence>
<protein>
    <recommendedName>
        <fullName evidence="6">FecR protein</fullName>
    </recommendedName>
</protein>
<keyword evidence="5" id="KW-1185">Reference proteome</keyword>
<dbReference type="RefSeq" id="WP_069379464.1">
    <property type="nucleotide sequence ID" value="NZ_CP017141.1"/>
</dbReference>
<keyword evidence="1" id="KW-1133">Transmembrane helix</keyword>
<dbReference type="OrthoDB" id="1099963at2"/>
<keyword evidence="1" id="KW-0812">Transmembrane</keyword>
<dbReference type="PIRSF" id="PIRSF018266">
    <property type="entry name" value="FecR"/>
    <property type="match status" value="1"/>
</dbReference>
<dbReference type="KEGG" id="psty:BFS30_11685"/>
<sequence length="376" mass="41700">MRNKEAKELLIKYKERTCSEEERVLLESWYLNYEDELSDLSPEVLAEAKAKVWAALPVHQARRPAIRLWTRVAAAASVVVCLAIGWWFFQNHKEVRPMASKEVAARILAGGNKAVLTLADGSEISLNDVANGELASQQGIVITKNKDGQLEYRVDTGNGVAMKGEHFNTISTPAGGQYQVILPDGTKVWLNAASSLKYPTVFGSQERKITLKGEGYFEVAHDQTRPFKVQSNNQTVEVLGTHFNISAYENDGVIKTTLLSGKVQVMTPHTKAATVLKPGEQSVLEDNSLKVSEVMTEDEIAWKNNSFVFNNEKLGSIMRKIARWYDVEVICPPDLAESVFVGSGSRSKSLGWTLEKLESTGTVHFKVEGRRVTVMP</sequence>
<dbReference type="AlphaFoldDB" id="A0A1D7QGG2"/>
<dbReference type="InterPro" id="IPR032508">
    <property type="entry name" value="FecR_C"/>
</dbReference>
<proteinExistence type="predicted"/>
<feature type="domain" description="FecR protein" evidence="2">
    <location>
        <begin position="169"/>
        <end position="264"/>
    </location>
</feature>